<proteinExistence type="predicted"/>
<evidence type="ECO:0000313" key="7">
    <source>
        <dbReference type="Proteomes" id="UP001500957"/>
    </source>
</evidence>
<protein>
    <recommendedName>
        <fullName evidence="5">Luciferase-like domain-containing protein</fullName>
    </recommendedName>
</protein>
<dbReference type="Proteomes" id="UP001500957">
    <property type="component" value="Unassembled WGS sequence"/>
</dbReference>
<dbReference type="PANTHER" id="PTHR42847">
    <property type="entry name" value="ALKANESULFONATE MONOOXYGENASE"/>
    <property type="match status" value="1"/>
</dbReference>
<dbReference type="RefSeq" id="WP_344602229.1">
    <property type="nucleotide sequence ID" value="NZ_BAAAHE010000007.1"/>
</dbReference>
<evidence type="ECO:0000256" key="4">
    <source>
        <dbReference type="ARBA" id="ARBA00023033"/>
    </source>
</evidence>
<organism evidence="6 7">
    <name type="scientific">Sporichthya brevicatena</name>
    <dbReference type="NCBI Taxonomy" id="171442"/>
    <lineage>
        <taxon>Bacteria</taxon>
        <taxon>Bacillati</taxon>
        <taxon>Actinomycetota</taxon>
        <taxon>Actinomycetes</taxon>
        <taxon>Sporichthyales</taxon>
        <taxon>Sporichthyaceae</taxon>
        <taxon>Sporichthya</taxon>
    </lineage>
</organism>
<dbReference type="InterPro" id="IPR019921">
    <property type="entry name" value="Lucif-like_OxRdtase_Rv2161c"/>
</dbReference>
<keyword evidence="7" id="KW-1185">Reference proteome</keyword>
<evidence type="ECO:0000313" key="6">
    <source>
        <dbReference type="EMBL" id="GAA0609865.1"/>
    </source>
</evidence>
<sequence length="306" mass="32580">MRVGVTLTVSADFTHIPAQAKRLEEAGFDLIASGEHVFFHAPVPNGLIALAAAGGATERIRLLSALTLLPTYPAALAAKQVATLDGVTNGRFEFGIGVGGEYPSELRACGLDPKDRGAYTDEALEVIQKLFTGERVEHSGRFVTIEGDRLLPPPVQRPGPPIWVGGRKPAAMRRAGRFADVWMPYLMTPEQVASSLASAREHAEAAGRKPADLAGAYFAWCNVGRDGDHARRAGIEMLSRAYNQDMGPVADRYLVLGSPDQVVERLSAYAAAGAETVIIATACPPDDADEVLDLLASDVLPALRNV</sequence>
<dbReference type="SUPFAM" id="SSF51679">
    <property type="entry name" value="Bacterial luciferase-like"/>
    <property type="match status" value="1"/>
</dbReference>
<keyword evidence="4" id="KW-0503">Monooxygenase</keyword>
<dbReference type="InterPro" id="IPR036661">
    <property type="entry name" value="Luciferase-like_sf"/>
</dbReference>
<dbReference type="PANTHER" id="PTHR42847:SF4">
    <property type="entry name" value="ALKANESULFONATE MONOOXYGENASE-RELATED"/>
    <property type="match status" value="1"/>
</dbReference>
<comment type="caution">
    <text evidence="6">The sequence shown here is derived from an EMBL/GenBank/DDBJ whole genome shotgun (WGS) entry which is preliminary data.</text>
</comment>
<evidence type="ECO:0000256" key="2">
    <source>
        <dbReference type="ARBA" id="ARBA00022643"/>
    </source>
</evidence>
<keyword evidence="1" id="KW-0285">Flavoprotein</keyword>
<evidence type="ECO:0000256" key="1">
    <source>
        <dbReference type="ARBA" id="ARBA00022630"/>
    </source>
</evidence>
<reference evidence="6 7" key="1">
    <citation type="journal article" date="2019" name="Int. J. Syst. Evol. Microbiol.">
        <title>The Global Catalogue of Microorganisms (GCM) 10K type strain sequencing project: providing services to taxonomists for standard genome sequencing and annotation.</title>
        <authorList>
            <consortium name="The Broad Institute Genomics Platform"/>
            <consortium name="The Broad Institute Genome Sequencing Center for Infectious Disease"/>
            <person name="Wu L."/>
            <person name="Ma J."/>
        </authorList>
    </citation>
    <scope>NUCLEOTIDE SEQUENCE [LARGE SCALE GENOMIC DNA]</scope>
    <source>
        <strain evidence="6 7">JCM 10671</strain>
    </source>
</reference>
<evidence type="ECO:0000256" key="3">
    <source>
        <dbReference type="ARBA" id="ARBA00023002"/>
    </source>
</evidence>
<dbReference type="InterPro" id="IPR011251">
    <property type="entry name" value="Luciferase-like_dom"/>
</dbReference>
<accession>A0ABN1GEL0</accession>
<dbReference type="EMBL" id="BAAAHE010000007">
    <property type="protein sequence ID" value="GAA0609865.1"/>
    <property type="molecule type" value="Genomic_DNA"/>
</dbReference>
<dbReference type="InterPro" id="IPR050172">
    <property type="entry name" value="SsuD_RutA_monooxygenase"/>
</dbReference>
<dbReference type="NCBIfam" id="TIGR03619">
    <property type="entry name" value="F420_Rv2161c"/>
    <property type="match status" value="1"/>
</dbReference>
<keyword evidence="2" id="KW-0288">FMN</keyword>
<evidence type="ECO:0000259" key="5">
    <source>
        <dbReference type="Pfam" id="PF00296"/>
    </source>
</evidence>
<keyword evidence="3" id="KW-0560">Oxidoreductase</keyword>
<dbReference type="Gene3D" id="3.20.20.30">
    <property type="entry name" value="Luciferase-like domain"/>
    <property type="match status" value="1"/>
</dbReference>
<feature type="domain" description="Luciferase-like" evidence="5">
    <location>
        <begin position="4"/>
        <end position="275"/>
    </location>
</feature>
<gene>
    <name evidence="6" type="ORF">GCM10009547_09930</name>
</gene>
<name>A0ABN1GEL0_9ACTN</name>
<dbReference type="Pfam" id="PF00296">
    <property type="entry name" value="Bac_luciferase"/>
    <property type="match status" value="1"/>
</dbReference>